<evidence type="ECO:0000313" key="2">
    <source>
        <dbReference type="EMBL" id="MBB5932868.1"/>
    </source>
</evidence>
<reference evidence="2 3" key="1">
    <citation type="submission" date="2020-08" db="EMBL/GenBank/DDBJ databases">
        <title>Genomic Encyclopedia of Type Strains, Phase III (KMG-III): the genomes of soil and plant-associated and newly described type strains.</title>
        <authorList>
            <person name="Whitman W."/>
        </authorList>
    </citation>
    <scope>NUCLEOTIDE SEQUENCE [LARGE SCALE GENOMIC DNA]</scope>
    <source>
        <strain evidence="2 3">CECT 3313</strain>
    </source>
</reference>
<protein>
    <submittedName>
        <fullName evidence="2">Uncharacterized protein</fullName>
    </submittedName>
</protein>
<dbReference type="Proteomes" id="UP000585836">
    <property type="component" value="Unassembled WGS sequence"/>
</dbReference>
<gene>
    <name evidence="2" type="ORF">FHS34_008389</name>
</gene>
<dbReference type="EMBL" id="JACHJK010000036">
    <property type="protein sequence ID" value="MBB5932868.1"/>
    <property type="molecule type" value="Genomic_DNA"/>
</dbReference>
<comment type="caution">
    <text evidence="2">The sequence shown here is derived from an EMBL/GenBank/DDBJ whole genome shotgun (WGS) entry which is preliminary data.</text>
</comment>
<keyword evidence="3" id="KW-1185">Reference proteome</keyword>
<evidence type="ECO:0000313" key="3">
    <source>
        <dbReference type="Proteomes" id="UP000585836"/>
    </source>
</evidence>
<feature type="transmembrane region" description="Helical" evidence="1">
    <location>
        <begin position="45"/>
        <end position="67"/>
    </location>
</feature>
<accession>A0A7W9UVM2</accession>
<organism evidence="2 3">
    <name type="scientific">Streptomyces echinatus</name>
    <dbReference type="NCBI Taxonomy" id="67293"/>
    <lineage>
        <taxon>Bacteria</taxon>
        <taxon>Bacillati</taxon>
        <taxon>Actinomycetota</taxon>
        <taxon>Actinomycetes</taxon>
        <taxon>Kitasatosporales</taxon>
        <taxon>Streptomycetaceae</taxon>
        <taxon>Streptomyces</taxon>
    </lineage>
</organism>
<sequence length="69" mass="7545">MHDEPGSTSTARLLGSYWLDSPYWHPEQPCCCFTAPPRRRGRGVLIARTALTVTAYALIITALALIVTG</sequence>
<keyword evidence="1" id="KW-1133">Transmembrane helix</keyword>
<dbReference type="RefSeq" id="WP_184975924.1">
    <property type="nucleotide sequence ID" value="NZ_BAAAWF010000030.1"/>
</dbReference>
<dbReference type="AlphaFoldDB" id="A0A7W9UVM2"/>
<keyword evidence="1" id="KW-0472">Membrane</keyword>
<evidence type="ECO:0000256" key="1">
    <source>
        <dbReference type="SAM" id="Phobius"/>
    </source>
</evidence>
<keyword evidence="1" id="KW-0812">Transmembrane</keyword>
<name>A0A7W9UVM2_9ACTN</name>
<proteinExistence type="predicted"/>